<dbReference type="AlphaFoldDB" id="D6A466"/>
<protein>
    <submittedName>
        <fullName evidence="2">Predicted protein</fullName>
    </submittedName>
</protein>
<dbReference type="EMBL" id="DS999641">
    <property type="protein sequence ID" value="EFE71620.2"/>
    <property type="molecule type" value="Genomic_DNA"/>
</dbReference>
<organism evidence="2 3">
    <name type="scientific">Streptomyces viridosporus (strain ATCC 14672 / DSM 40746 / JCM 4963 / KCTC 9882 / NRRL B-12104 / FH 1290)</name>
    <name type="common">Streptomyces ghanaensis</name>
    <dbReference type="NCBI Taxonomy" id="566461"/>
    <lineage>
        <taxon>Bacteria</taxon>
        <taxon>Bacillati</taxon>
        <taxon>Actinomycetota</taxon>
        <taxon>Actinomycetes</taxon>
        <taxon>Kitasatosporales</taxon>
        <taxon>Streptomycetaceae</taxon>
        <taxon>Streptomyces</taxon>
    </lineage>
</organism>
<evidence type="ECO:0000313" key="3">
    <source>
        <dbReference type="Proteomes" id="UP000003824"/>
    </source>
</evidence>
<accession>D6A466</accession>
<feature type="region of interest" description="Disordered" evidence="1">
    <location>
        <begin position="66"/>
        <end position="110"/>
    </location>
</feature>
<proteinExistence type="predicted"/>
<name>D6A466_STRV1</name>
<evidence type="ECO:0000313" key="2">
    <source>
        <dbReference type="EMBL" id="EFE71620.2"/>
    </source>
</evidence>
<sequence>MGFDESGRLMRAGPGAARAGSLAKLCAHPAPQLLDAAEAGPGARVLAAGPGDVRQGFARHRRVLPGASDRVTPVSPGSPHRSDLPDVRAIGSRGTRGCEGAPRGVLGPPFGTLVGAGRLWDRRAPADGAGTPAARRTFPLERRRMPADADRQRRGNAR</sequence>
<reference evidence="3" key="1">
    <citation type="submission" date="2008-12" db="EMBL/GenBank/DDBJ databases">
        <title>Annotation of Streptomyces ghanaensis ATCC 14672.</title>
        <authorList>
            <consortium name="The Broad Institute Genome Sequencing Platform"/>
            <consortium name="Broad Institute Microbial Sequencing Center"/>
            <person name="Fischbach M."/>
            <person name="Ward D."/>
            <person name="Young S."/>
            <person name="Kodira C.D."/>
            <person name="Zeng Q."/>
            <person name="Koehrsen M."/>
            <person name="Godfrey P."/>
            <person name="Alvarado L."/>
            <person name="Berlin A.M."/>
            <person name="Borenstein D."/>
            <person name="Chen Z."/>
            <person name="Engels R."/>
            <person name="Freedman E."/>
            <person name="Gellesch M."/>
            <person name="Goldberg J."/>
            <person name="Griggs A."/>
            <person name="Gujja S."/>
            <person name="Heiman D.I."/>
            <person name="Hepburn T.A."/>
            <person name="Howarth C."/>
            <person name="Jen D."/>
            <person name="Larson L."/>
            <person name="Lewis B."/>
            <person name="Mehta T."/>
            <person name="Park D."/>
            <person name="Pearson M."/>
            <person name="Roberts A."/>
            <person name="Saif S."/>
            <person name="Shea T.D."/>
            <person name="Shenoy N."/>
            <person name="Sisk P."/>
            <person name="Stolte C."/>
            <person name="Sykes S.N."/>
            <person name="Walk T."/>
            <person name="White J."/>
            <person name="Yandava C."/>
            <person name="Straight P."/>
            <person name="Clardy J."/>
            <person name="Hung D."/>
            <person name="Kolter R."/>
            <person name="Mekalanos J."/>
            <person name="Walker S."/>
            <person name="Walsh C.T."/>
            <person name="Wieland B.L.C."/>
            <person name="Ilzarbe M."/>
            <person name="Galagan J."/>
            <person name="Nusbaum C."/>
            <person name="Birren B."/>
        </authorList>
    </citation>
    <scope>NUCLEOTIDE SEQUENCE [LARGE SCALE GENOMIC DNA]</scope>
    <source>
        <strain evidence="3">ATCC 14672 / DSM 40746 / JCM 4963 / KCTC 9882 / NRRL B-12104 / FH 1290</strain>
    </source>
</reference>
<gene>
    <name evidence="2" type="ORF">SSFG_06856</name>
</gene>
<feature type="region of interest" description="Disordered" evidence="1">
    <location>
        <begin position="122"/>
        <end position="158"/>
    </location>
</feature>
<dbReference type="Proteomes" id="UP000003824">
    <property type="component" value="Unassembled WGS sequence"/>
</dbReference>
<feature type="compositionally biased region" description="Basic and acidic residues" evidence="1">
    <location>
        <begin position="138"/>
        <end position="158"/>
    </location>
</feature>
<evidence type="ECO:0000256" key="1">
    <source>
        <dbReference type="SAM" id="MobiDB-lite"/>
    </source>
</evidence>